<dbReference type="AlphaFoldDB" id="A0AAV5T9Y1"/>
<name>A0AAV5T9Y1_9BILA</name>
<keyword evidence="2" id="KW-1185">Reference proteome</keyword>
<feature type="non-terminal residue" evidence="1">
    <location>
        <position position="1"/>
    </location>
</feature>
<dbReference type="PANTHER" id="PTHR35573:SF1">
    <property type="entry name" value="ML DOMAIN-CONTAINING PROTEIN"/>
    <property type="match status" value="1"/>
</dbReference>
<sequence>SSGNEVYPIHLTAPLLVHTHIINNQNAFVGGKLLQSIKIYQYGGWSGCSWSEVPTFGLLDNLDACSNGVKCPVEMGESDMMVTLDFTKYHSIISLLDNDAPYQVEMKLTDKTSNTFVTLVTQARAYTK</sequence>
<proteinExistence type="predicted"/>
<accession>A0AAV5T9Y1</accession>
<protein>
    <recommendedName>
        <fullName evidence="3">MD-2-related lipid-recognition domain-containing protein</fullName>
    </recommendedName>
</protein>
<dbReference type="EMBL" id="BTSX01000003">
    <property type="protein sequence ID" value="GMS89175.1"/>
    <property type="molecule type" value="Genomic_DNA"/>
</dbReference>
<evidence type="ECO:0000313" key="2">
    <source>
        <dbReference type="Proteomes" id="UP001432027"/>
    </source>
</evidence>
<evidence type="ECO:0008006" key="3">
    <source>
        <dbReference type="Google" id="ProtNLM"/>
    </source>
</evidence>
<dbReference type="PANTHER" id="PTHR35573">
    <property type="entry name" value="PROTEIN CBG22129"/>
    <property type="match status" value="1"/>
</dbReference>
<comment type="caution">
    <text evidence="1">The sequence shown here is derived from an EMBL/GenBank/DDBJ whole genome shotgun (WGS) entry which is preliminary data.</text>
</comment>
<dbReference type="Proteomes" id="UP001432027">
    <property type="component" value="Unassembled WGS sequence"/>
</dbReference>
<evidence type="ECO:0000313" key="1">
    <source>
        <dbReference type="EMBL" id="GMS89175.1"/>
    </source>
</evidence>
<organism evidence="1 2">
    <name type="scientific">Pristionchus entomophagus</name>
    <dbReference type="NCBI Taxonomy" id="358040"/>
    <lineage>
        <taxon>Eukaryota</taxon>
        <taxon>Metazoa</taxon>
        <taxon>Ecdysozoa</taxon>
        <taxon>Nematoda</taxon>
        <taxon>Chromadorea</taxon>
        <taxon>Rhabditida</taxon>
        <taxon>Rhabditina</taxon>
        <taxon>Diplogasteromorpha</taxon>
        <taxon>Diplogasteroidea</taxon>
        <taxon>Neodiplogasteridae</taxon>
        <taxon>Pristionchus</taxon>
    </lineage>
</organism>
<reference evidence="1" key="1">
    <citation type="submission" date="2023-10" db="EMBL/GenBank/DDBJ databases">
        <title>Genome assembly of Pristionchus species.</title>
        <authorList>
            <person name="Yoshida K."/>
            <person name="Sommer R.J."/>
        </authorList>
    </citation>
    <scope>NUCLEOTIDE SEQUENCE</scope>
    <source>
        <strain evidence="1">RS0144</strain>
    </source>
</reference>
<gene>
    <name evidence="1" type="ORF">PENTCL1PPCAC_11350</name>
</gene>